<dbReference type="EMBL" id="BAAAZG010000024">
    <property type="protein sequence ID" value="GAA4077229.1"/>
    <property type="molecule type" value="Genomic_DNA"/>
</dbReference>
<dbReference type="Proteomes" id="UP001500683">
    <property type="component" value="Unassembled WGS sequence"/>
</dbReference>
<comment type="caution">
    <text evidence="3">The sequence shown here is derived from an EMBL/GenBank/DDBJ whole genome shotgun (WGS) entry which is preliminary data.</text>
</comment>
<name>A0ABP7VYB6_9ACTN</name>
<dbReference type="SUPFAM" id="SSF52402">
    <property type="entry name" value="Adenine nucleotide alpha hydrolases-like"/>
    <property type="match status" value="1"/>
</dbReference>
<dbReference type="PRINTS" id="PR01438">
    <property type="entry name" value="UNVRSLSTRESS"/>
</dbReference>
<comment type="similarity">
    <text evidence="1">Belongs to the universal stress protein A family.</text>
</comment>
<dbReference type="InterPro" id="IPR006015">
    <property type="entry name" value="Universal_stress_UspA"/>
</dbReference>
<dbReference type="PANTHER" id="PTHR46268:SF6">
    <property type="entry name" value="UNIVERSAL STRESS PROTEIN UP12"/>
    <property type="match status" value="1"/>
</dbReference>
<feature type="domain" description="UspA" evidence="2">
    <location>
        <begin position="10"/>
        <end position="135"/>
    </location>
</feature>
<evidence type="ECO:0000259" key="2">
    <source>
        <dbReference type="Pfam" id="PF00582"/>
    </source>
</evidence>
<dbReference type="PANTHER" id="PTHR46268">
    <property type="entry name" value="STRESS RESPONSE PROTEIN NHAX"/>
    <property type="match status" value="1"/>
</dbReference>
<keyword evidence="4" id="KW-1185">Reference proteome</keyword>
<dbReference type="InterPro" id="IPR006016">
    <property type="entry name" value="UspA"/>
</dbReference>
<evidence type="ECO:0000313" key="4">
    <source>
        <dbReference type="Proteomes" id="UP001500683"/>
    </source>
</evidence>
<gene>
    <name evidence="3" type="ORF">GCM10022214_38570</name>
</gene>
<dbReference type="Pfam" id="PF00582">
    <property type="entry name" value="Usp"/>
    <property type="match status" value="1"/>
</dbReference>
<dbReference type="Gene3D" id="3.40.50.620">
    <property type="entry name" value="HUPs"/>
    <property type="match status" value="1"/>
</dbReference>
<dbReference type="InterPro" id="IPR014729">
    <property type="entry name" value="Rossmann-like_a/b/a_fold"/>
</dbReference>
<accession>A0ABP7VYB6</accession>
<evidence type="ECO:0000256" key="1">
    <source>
        <dbReference type="ARBA" id="ARBA00008791"/>
    </source>
</evidence>
<organism evidence="3 4">
    <name type="scientific">Actinomadura miaoliensis</name>
    <dbReference type="NCBI Taxonomy" id="430685"/>
    <lineage>
        <taxon>Bacteria</taxon>
        <taxon>Bacillati</taxon>
        <taxon>Actinomycetota</taxon>
        <taxon>Actinomycetes</taxon>
        <taxon>Streptosporangiales</taxon>
        <taxon>Thermomonosporaceae</taxon>
        <taxon>Actinomadura</taxon>
    </lineage>
</organism>
<proteinExistence type="inferred from homology"/>
<evidence type="ECO:0000313" key="3">
    <source>
        <dbReference type="EMBL" id="GAA4077229.1"/>
    </source>
</evidence>
<reference evidence="4" key="1">
    <citation type="journal article" date="2019" name="Int. J. Syst. Evol. Microbiol.">
        <title>The Global Catalogue of Microorganisms (GCM) 10K type strain sequencing project: providing services to taxonomists for standard genome sequencing and annotation.</title>
        <authorList>
            <consortium name="The Broad Institute Genomics Platform"/>
            <consortium name="The Broad Institute Genome Sequencing Center for Infectious Disease"/>
            <person name="Wu L."/>
            <person name="Ma J."/>
        </authorList>
    </citation>
    <scope>NUCLEOTIDE SEQUENCE [LARGE SCALE GENOMIC DNA]</scope>
    <source>
        <strain evidence="4">JCM 16702</strain>
    </source>
</reference>
<sequence>MNVMPGPRCVVVGVDGSPNSIAALRRAAAEARRRHAVLDVIHVLGPRGSRPRLVRAVVEWLRLRRLAAREIPRSRQISTRLRVPFGDPGQVLTAASRRAELLVVGAREHSEHGNPLGGAIVSAVLDRSACEVVVCADQAASRQPS</sequence>
<protein>
    <submittedName>
        <fullName evidence="3">Universal stress protein</fullName>
    </submittedName>
</protein>